<dbReference type="OrthoDB" id="1524454at2"/>
<evidence type="ECO:0000313" key="3">
    <source>
        <dbReference type="Proteomes" id="UP000315131"/>
    </source>
</evidence>
<accession>A0A550HZ66</accession>
<sequence>MDKWTTQIEEVTEKFQKSFSHLSENELNWKPSPETWSIAENITHLIEVNSSYFAGFNALSRGNYKLPFIARFGFVVNFFGNMILKSVQPDRKNKMKTFPMWKPAEGSSYQNILERFSDHQSALKKEIAQVLDKTRENAVISSPANKNIVYRLGTAFDIIVAHEFRHYEQAREVLKLIEKSPGTSQGLNN</sequence>
<protein>
    <submittedName>
        <fullName evidence="2">DinB family protein</fullName>
    </submittedName>
</protein>
<dbReference type="Pfam" id="PF12867">
    <property type="entry name" value="DinB_2"/>
    <property type="match status" value="1"/>
</dbReference>
<dbReference type="Gene3D" id="1.20.120.450">
    <property type="entry name" value="dinb family like domain"/>
    <property type="match status" value="1"/>
</dbReference>
<dbReference type="SUPFAM" id="SSF109854">
    <property type="entry name" value="DinB/YfiT-like putative metalloenzymes"/>
    <property type="match status" value="1"/>
</dbReference>
<name>A0A550HZ66_9FLAO</name>
<dbReference type="RefSeq" id="WP_143411201.1">
    <property type="nucleotide sequence ID" value="NZ_VHSF01000003.1"/>
</dbReference>
<dbReference type="EMBL" id="VHSF01000003">
    <property type="protein sequence ID" value="TRO64005.1"/>
    <property type="molecule type" value="Genomic_DNA"/>
</dbReference>
<gene>
    <name evidence="2" type="ORF">FGM01_10875</name>
</gene>
<dbReference type="InterPro" id="IPR034660">
    <property type="entry name" value="DinB/YfiT-like"/>
</dbReference>
<proteinExistence type="predicted"/>
<evidence type="ECO:0000259" key="1">
    <source>
        <dbReference type="Pfam" id="PF12867"/>
    </source>
</evidence>
<comment type="caution">
    <text evidence="2">The sequence shown here is derived from an EMBL/GenBank/DDBJ whole genome shotgun (WGS) entry which is preliminary data.</text>
</comment>
<reference evidence="2 3" key="1">
    <citation type="submission" date="2019-06" db="EMBL/GenBank/DDBJ databases">
        <title>Gramella sabulilitoris sp. nov., isolated from a marine sand.</title>
        <authorList>
            <person name="Yoon J.-H."/>
        </authorList>
    </citation>
    <scope>NUCLEOTIDE SEQUENCE [LARGE SCALE GENOMIC DNA]</scope>
    <source>
        <strain evidence="2 3">HSMS-1</strain>
    </source>
</reference>
<dbReference type="InterPro" id="IPR024775">
    <property type="entry name" value="DinB-like"/>
</dbReference>
<dbReference type="Proteomes" id="UP000315131">
    <property type="component" value="Unassembled WGS sequence"/>
</dbReference>
<evidence type="ECO:0000313" key="2">
    <source>
        <dbReference type="EMBL" id="TRO64005.1"/>
    </source>
</evidence>
<keyword evidence="3" id="KW-1185">Reference proteome</keyword>
<organism evidence="2 3">
    <name type="scientific">Christiangramia sabulilitoris</name>
    <dbReference type="NCBI Taxonomy" id="2583991"/>
    <lineage>
        <taxon>Bacteria</taxon>
        <taxon>Pseudomonadati</taxon>
        <taxon>Bacteroidota</taxon>
        <taxon>Flavobacteriia</taxon>
        <taxon>Flavobacteriales</taxon>
        <taxon>Flavobacteriaceae</taxon>
        <taxon>Christiangramia</taxon>
    </lineage>
</organism>
<dbReference type="AlphaFoldDB" id="A0A550HZ66"/>
<feature type="domain" description="DinB-like" evidence="1">
    <location>
        <begin position="7"/>
        <end position="170"/>
    </location>
</feature>